<name>A0ABV3LF03_9MICO</name>
<organism evidence="2 3">
    <name type="scientific">Microbacterium profundi</name>
    <dbReference type="NCBI Taxonomy" id="450380"/>
    <lineage>
        <taxon>Bacteria</taxon>
        <taxon>Bacillati</taxon>
        <taxon>Actinomycetota</taxon>
        <taxon>Actinomycetes</taxon>
        <taxon>Micrococcales</taxon>
        <taxon>Microbacteriaceae</taxon>
        <taxon>Microbacterium</taxon>
    </lineage>
</organism>
<evidence type="ECO:0000256" key="1">
    <source>
        <dbReference type="SAM" id="MobiDB-lite"/>
    </source>
</evidence>
<evidence type="ECO:0000313" key="3">
    <source>
        <dbReference type="Proteomes" id="UP001553715"/>
    </source>
</evidence>
<dbReference type="NCBIfam" id="TIGR03292">
    <property type="entry name" value="PhnH_redo"/>
    <property type="match status" value="1"/>
</dbReference>
<dbReference type="InterPro" id="IPR038058">
    <property type="entry name" value="PhnH-like_sp"/>
</dbReference>
<dbReference type="Proteomes" id="UP001553715">
    <property type="component" value="Unassembled WGS sequence"/>
</dbReference>
<dbReference type="RefSeq" id="WP_366232653.1">
    <property type="nucleotide sequence ID" value="NZ_JBFBMH010000005.1"/>
</dbReference>
<dbReference type="Pfam" id="PF05845">
    <property type="entry name" value="PhnH"/>
    <property type="match status" value="1"/>
</dbReference>
<comment type="caution">
    <text evidence="2">The sequence shown here is derived from an EMBL/GenBank/DDBJ whole genome shotgun (WGS) entry which is preliminary data.</text>
</comment>
<proteinExistence type="predicted"/>
<dbReference type="Gene3D" id="3.40.50.11310">
    <property type="entry name" value="Bacterial phosphonate metabolism protein PhnH"/>
    <property type="match status" value="1"/>
</dbReference>
<dbReference type="GO" id="GO:0016829">
    <property type="term" value="F:lyase activity"/>
    <property type="evidence" value="ECO:0007669"/>
    <property type="project" value="UniProtKB-KW"/>
</dbReference>
<keyword evidence="2" id="KW-0456">Lyase</keyword>
<protein>
    <submittedName>
        <fullName evidence="2">Phosphonate C-P lyase system protein PhnH</fullName>
    </submittedName>
</protein>
<keyword evidence="3" id="KW-1185">Reference proteome</keyword>
<sequence length="218" mass="22993">MTMRVQERPTGPMPTARRQRPGFADPVQDAQRVFRAVLGAFARPTLPQPLEAGTTGRVAPLSPGVAAVLLALCDEQTPIWLDPALRASDDVCAWLRFHTGARLVDAPGEALFVVASSPTVVPRLDALASGTDEEPHRSATVVIDATGARGTGDFVATGPGANGAVAWDGAGLPVGFLAQWQQNHSHFPRGIDLILVADDSVRALPRSIRLQGAENRSA</sequence>
<gene>
    <name evidence="2" type="primary">phnH</name>
    <name evidence="2" type="ORF">AB0301_05350</name>
</gene>
<dbReference type="EMBL" id="JBFBMH010000005">
    <property type="protein sequence ID" value="MEW1974496.1"/>
    <property type="molecule type" value="Genomic_DNA"/>
</dbReference>
<dbReference type="PIRSF" id="PIRSF020680">
    <property type="entry name" value="PhnH"/>
    <property type="match status" value="1"/>
</dbReference>
<evidence type="ECO:0000313" key="2">
    <source>
        <dbReference type="EMBL" id="MEW1974496.1"/>
    </source>
</evidence>
<reference evidence="2 3" key="1">
    <citation type="submission" date="2024-06" db="EMBL/GenBank/DDBJ databases">
        <title>The Natural Products Discovery Center: Release of the First 8490 Sequenced Strains for Exploring Actinobacteria Biosynthetic Diversity.</title>
        <authorList>
            <person name="Kalkreuter E."/>
            <person name="Kautsar S.A."/>
            <person name="Yang D."/>
            <person name="Bader C.D."/>
            <person name="Teijaro C.N."/>
            <person name="Fluegel L."/>
            <person name="Davis C.M."/>
            <person name="Simpson J.R."/>
            <person name="Lauterbach L."/>
            <person name="Steele A.D."/>
            <person name="Gui C."/>
            <person name="Meng S."/>
            <person name="Li G."/>
            <person name="Viehrig K."/>
            <person name="Ye F."/>
            <person name="Su P."/>
            <person name="Kiefer A.F."/>
            <person name="Nichols A."/>
            <person name="Cepeda A.J."/>
            <person name="Yan W."/>
            <person name="Fan B."/>
            <person name="Jiang Y."/>
            <person name="Adhikari A."/>
            <person name="Zheng C.-J."/>
            <person name="Schuster L."/>
            <person name="Cowan T.M."/>
            <person name="Smanski M.J."/>
            <person name="Chevrette M.G."/>
            <person name="De Carvalho L.P.S."/>
            <person name="Shen B."/>
        </authorList>
    </citation>
    <scope>NUCLEOTIDE SEQUENCE [LARGE SCALE GENOMIC DNA]</scope>
    <source>
        <strain evidence="2 3">NPDC077434</strain>
    </source>
</reference>
<dbReference type="InterPro" id="IPR008772">
    <property type="entry name" value="Phosphonate_metab_PhnH"/>
</dbReference>
<dbReference type="SUPFAM" id="SSF159709">
    <property type="entry name" value="PhnH-like"/>
    <property type="match status" value="1"/>
</dbReference>
<accession>A0ABV3LF03</accession>
<feature type="region of interest" description="Disordered" evidence="1">
    <location>
        <begin position="1"/>
        <end position="23"/>
    </location>
</feature>